<sequence length="98" mass="10126">MASAVEPAENPVNVYPVALLNAGPICFSIRSTSEPAYSTLTGPEPFGMPADDGAPDGVDADELDESDELDEQPATATTPASSVAAAAPRNRPETKKPR</sequence>
<evidence type="ECO:0000313" key="2">
    <source>
        <dbReference type="EMBL" id="GAA5198664.1"/>
    </source>
</evidence>
<protein>
    <submittedName>
        <fullName evidence="2">Uncharacterized protein</fullName>
    </submittedName>
</protein>
<keyword evidence="3" id="KW-1185">Reference proteome</keyword>
<feature type="compositionally biased region" description="Low complexity" evidence="1">
    <location>
        <begin position="45"/>
        <end position="57"/>
    </location>
</feature>
<gene>
    <name evidence="2" type="ORF">GCM10023322_72560</name>
</gene>
<reference evidence="3" key="1">
    <citation type="journal article" date="2019" name="Int. J. Syst. Evol. Microbiol.">
        <title>The Global Catalogue of Microorganisms (GCM) 10K type strain sequencing project: providing services to taxonomists for standard genome sequencing and annotation.</title>
        <authorList>
            <consortium name="The Broad Institute Genomics Platform"/>
            <consortium name="The Broad Institute Genome Sequencing Center for Infectious Disease"/>
            <person name="Wu L."/>
            <person name="Ma J."/>
        </authorList>
    </citation>
    <scope>NUCLEOTIDE SEQUENCE [LARGE SCALE GENOMIC DNA]</scope>
    <source>
        <strain evidence="3">JCM 18304</strain>
    </source>
</reference>
<accession>A0ABP9SQ62</accession>
<feature type="compositionally biased region" description="Low complexity" evidence="1">
    <location>
        <begin position="73"/>
        <end position="88"/>
    </location>
</feature>
<dbReference type="EMBL" id="BAABJQ010000034">
    <property type="protein sequence ID" value="GAA5198664.1"/>
    <property type="molecule type" value="Genomic_DNA"/>
</dbReference>
<name>A0ABP9SQ62_9ACTN</name>
<organism evidence="2 3">
    <name type="scientific">Rugosimonospora acidiphila</name>
    <dbReference type="NCBI Taxonomy" id="556531"/>
    <lineage>
        <taxon>Bacteria</taxon>
        <taxon>Bacillati</taxon>
        <taxon>Actinomycetota</taxon>
        <taxon>Actinomycetes</taxon>
        <taxon>Micromonosporales</taxon>
        <taxon>Micromonosporaceae</taxon>
        <taxon>Rugosimonospora</taxon>
    </lineage>
</organism>
<comment type="caution">
    <text evidence="2">The sequence shown here is derived from an EMBL/GenBank/DDBJ whole genome shotgun (WGS) entry which is preliminary data.</text>
</comment>
<dbReference type="Proteomes" id="UP001501570">
    <property type="component" value="Unassembled WGS sequence"/>
</dbReference>
<evidence type="ECO:0000313" key="3">
    <source>
        <dbReference type="Proteomes" id="UP001501570"/>
    </source>
</evidence>
<feature type="compositionally biased region" description="Acidic residues" evidence="1">
    <location>
        <begin position="58"/>
        <end position="71"/>
    </location>
</feature>
<evidence type="ECO:0000256" key="1">
    <source>
        <dbReference type="SAM" id="MobiDB-lite"/>
    </source>
</evidence>
<feature type="region of interest" description="Disordered" evidence="1">
    <location>
        <begin position="35"/>
        <end position="98"/>
    </location>
</feature>
<proteinExistence type="predicted"/>